<comment type="caution">
    <text evidence="1">The sequence shown here is derived from an EMBL/GenBank/DDBJ whole genome shotgun (WGS) entry which is preliminary data.</text>
</comment>
<dbReference type="SUPFAM" id="SSF88697">
    <property type="entry name" value="PUA domain-like"/>
    <property type="match status" value="1"/>
</dbReference>
<evidence type="ECO:0000313" key="2">
    <source>
        <dbReference type="Proteomes" id="UP001597068"/>
    </source>
</evidence>
<evidence type="ECO:0008006" key="3">
    <source>
        <dbReference type="Google" id="ProtNLM"/>
    </source>
</evidence>
<dbReference type="InterPro" id="IPR015947">
    <property type="entry name" value="PUA-like_sf"/>
</dbReference>
<sequence length="154" mass="16759">MSHREAISETTLGAWLFKGNSGRWDIVGAIDDGLSTVESRCVVDNYRSAMMRRGQRAVLWVSGPASGRAPRGLWGTGWITGSAVPDGDGQLVVPTDITLLGPDDRLRADDLREVPALSTLEVLRVPAGSNPSWIDVDQFAALRDLLPPWPTRPR</sequence>
<protein>
    <recommendedName>
        <fullName evidence="3">EVE domain-containing protein</fullName>
    </recommendedName>
</protein>
<organism evidence="1 2">
    <name type="scientific">Williamsia deligens</name>
    <dbReference type="NCBI Taxonomy" id="321325"/>
    <lineage>
        <taxon>Bacteria</taxon>
        <taxon>Bacillati</taxon>
        <taxon>Actinomycetota</taxon>
        <taxon>Actinomycetes</taxon>
        <taxon>Mycobacteriales</taxon>
        <taxon>Nocardiaceae</taxon>
        <taxon>Williamsia</taxon>
    </lineage>
</organism>
<accession>A0ABW3G5D8</accession>
<name>A0ABW3G5D8_9NOCA</name>
<dbReference type="EMBL" id="JBHTIL010000001">
    <property type="protein sequence ID" value="MFD0925278.1"/>
    <property type="molecule type" value="Genomic_DNA"/>
</dbReference>
<reference evidence="2" key="1">
    <citation type="journal article" date="2019" name="Int. J. Syst. Evol. Microbiol.">
        <title>The Global Catalogue of Microorganisms (GCM) 10K type strain sequencing project: providing services to taxonomists for standard genome sequencing and annotation.</title>
        <authorList>
            <consortium name="The Broad Institute Genomics Platform"/>
            <consortium name="The Broad Institute Genome Sequencing Center for Infectious Disease"/>
            <person name="Wu L."/>
            <person name="Ma J."/>
        </authorList>
    </citation>
    <scope>NUCLEOTIDE SEQUENCE [LARGE SCALE GENOMIC DNA]</scope>
    <source>
        <strain evidence="2">CCUG 50873</strain>
    </source>
</reference>
<dbReference type="Proteomes" id="UP001597068">
    <property type="component" value="Unassembled WGS sequence"/>
</dbReference>
<dbReference type="RefSeq" id="WP_253646758.1">
    <property type="nucleotide sequence ID" value="NZ_BAAAMO010000002.1"/>
</dbReference>
<evidence type="ECO:0000313" key="1">
    <source>
        <dbReference type="EMBL" id="MFD0925278.1"/>
    </source>
</evidence>
<keyword evidence="2" id="KW-1185">Reference proteome</keyword>
<gene>
    <name evidence="1" type="ORF">ACFQ04_05950</name>
</gene>
<proteinExistence type="predicted"/>